<dbReference type="NCBIfam" id="TIGR02656">
    <property type="entry name" value="cyanin_plasto"/>
    <property type="match status" value="1"/>
</dbReference>
<keyword evidence="5" id="KW-0249">Electron transport</keyword>
<feature type="signal peptide" evidence="9">
    <location>
        <begin position="1"/>
        <end position="26"/>
    </location>
</feature>
<dbReference type="PRINTS" id="PR00156">
    <property type="entry name" value="COPPERBLUE"/>
</dbReference>
<feature type="binding site" evidence="8">
    <location>
        <position position="110"/>
    </location>
    <ligand>
        <name>Cu cation</name>
        <dbReference type="ChEBI" id="CHEBI:23378"/>
    </ligand>
</feature>
<dbReference type="STRING" id="1925591.BI308_16545"/>
<evidence type="ECO:0000256" key="1">
    <source>
        <dbReference type="ARBA" id="ARBA00004170"/>
    </source>
</evidence>
<evidence type="ECO:0000256" key="5">
    <source>
        <dbReference type="ARBA" id="ARBA00022982"/>
    </source>
</evidence>
<dbReference type="GO" id="GO:0009055">
    <property type="term" value="F:electron transfer activity"/>
    <property type="evidence" value="ECO:0007669"/>
    <property type="project" value="InterPro"/>
</dbReference>
<evidence type="ECO:0000256" key="6">
    <source>
        <dbReference type="ARBA" id="ARBA00023008"/>
    </source>
</evidence>
<dbReference type="EMBL" id="MLAW01000031">
    <property type="protein sequence ID" value="OJJ24418.1"/>
    <property type="molecule type" value="Genomic_DNA"/>
</dbReference>
<evidence type="ECO:0000256" key="8">
    <source>
        <dbReference type="PIRSR" id="PIRSR602387-1"/>
    </source>
</evidence>
<evidence type="ECO:0000313" key="11">
    <source>
        <dbReference type="EMBL" id="OJJ24418.1"/>
    </source>
</evidence>
<dbReference type="AlphaFoldDB" id="A0A1L9QP01"/>
<reference evidence="11" key="1">
    <citation type="submission" date="2016-10" db="EMBL/GenBank/DDBJ databases">
        <title>CRISPR-Cas defence system in Roseofilum reptotaenium: evidence of a bacteriophage-cyanobacterium arms race in the coral black band disease.</title>
        <authorList>
            <person name="Buerger P."/>
            <person name="Wood-Charlson E.M."/>
            <person name="Weynberg K.D."/>
            <person name="Willis B."/>
            <person name="Van Oppen M.J."/>
        </authorList>
    </citation>
    <scope>NUCLEOTIDE SEQUENCE [LARGE SCALE GENOMIC DNA]</scope>
    <source>
        <strain evidence="11">AO1-A</strain>
    </source>
</reference>
<evidence type="ECO:0000256" key="2">
    <source>
        <dbReference type="ARBA" id="ARBA00005338"/>
    </source>
</evidence>
<name>A0A1L9QP01_9CYAN</name>
<feature type="chain" id="PRO_5012340756" evidence="9">
    <location>
        <begin position="27"/>
        <end position="122"/>
    </location>
</feature>
<evidence type="ECO:0000256" key="3">
    <source>
        <dbReference type="ARBA" id="ARBA00022448"/>
    </source>
</evidence>
<keyword evidence="9" id="KW-0732">Signal</keyword>
<gene>
    <name evidence="11" type="ORF">BI308_16545</name>
</gene>
<dbReference type="InterPro" id="IPR000923">
    <property type="entry name" value="BlueCu_1"/>
</dbReference>
<accession>A0A1L9QP01</accession>
<dbReference type="InterPro" id="IPR002387">
    <property type="entry name" value="Plastocyanin"/>
</dbReference>
<dbReference type="InterPro" id="IPR008972">
    <property type="entry name" value="Cupredoxin"/>
</dbReference>
<comment type="similarity">
    <text evidence="2">Belongs to the plastocyanin family.</text>
</comment>
<proteinExistence type="inferred from homology"/>
<evidence type="ECO:0000256" key="9">
    <source>
        <dbReference type="SAM" id="SignalP"/>
    </source>
</evidence>
<feature type="domain" description="Blue (type 1) copper" evidence="10">
    <location>
        <begin position="32"/>
        <end position="121"/>
    </location>
</feature>
<keyword evidence="6 8" id="KW-0186">Copper</keyword>
<dbReference type="Gene3D" id="2.60.40.420">
    <property type="entry name" value="Cupredoxins - blue copper proteins"/>
    <property type="match status" value="1"/>
</dbReference>
<feature type="binding site" evidence="8">
    <location>
        <position position="67"/>
    </location>
    <ligand>
        <name>Cu cation</name>
        <dbReference type="ChEBI" id="CHEBI:23378"/>
    </ligand>
</feature>
<dbReference type="SUPFAM" id="SSF49503">
    <property type="entry name" value="Cupredoxins"/>
    <property type="match status" value="1"/>
</dbReference>
<evidence type="ECO:0000256" key="7">
    <source>
        <dbReference type="ARBA" id="ARBA00023078"/>
    </source>
</evidence>
<protein>
    <submittedName>
        <fullName evidence="11">Plastocyanin</fullName>
    </submittedName>
</protein>
<feature type="binding site" evidence="8">
    <location>
        <position position="115"/>
    </location>
    <ligand>
        <name>Cu cation</name>
        <dbReference type="ChEBI" id="CHEBI:23378"/>
    </ligand>
</feature>
<dbReference type="InterPro" id="IPR028871">
    <property type="entry name" value="BlueCu_1_BS"/>
</dbReference>
<evidence type="ECO:0000256" key="4">
    <source>
        <dbReference type="ARBA" id="ARBA00022723"/>
    </source>
</evidence>
<feature type="binding site" evidence="8">
    <location>
        <position position="107"/>
    </location>
    <ligand>
        <name>Cu cation</name>
        <dbReference type="ChEBI" id="CHEBI:23378"/>
    </ligand>
</feature>
<keyword evidence="4 8" id="KW-0479">Metal-binding</keyword>
<dbReference type="Pfam" id="PF00127">
    <property type="entry name" value="Copper-bind"/>
    <property type="match status" value="1"/>
</dbReference>
<dbReference type="GO" id="GO:0016020">
    <property type="term" value="C:membrane"/>
    <property type="evidence" value="ECO:0007669"/>
    <property type="project" value="UniProtKB-SubCell"/>
</dbReference>
<dbReference type="Proteomes" id="UP000183940">
    <property type="component" value="Unassembled WGS sequence"/>
</dbReference>
<comment type="subcellular location">
    <subcellularLocation>
        <location evidence="1">Membrane</location>
        <topology evidence="1">Peripheral membrane protein</topology>
    </subcellularLocation>
</comment>
<dbReference type="GO" id="GO:0005507">
    <property type="term" value="F:copper ion binding"/>
    <property type="evidence" value="ECO:0007669"/>
    <property type="project" value="InterPro"/>
</dbReference>
<dbReference type="InterPro" id="IPR001235">
    <property type="entry name" value="Copper_blue_Plastocyanin"/>
</dbReference>
<dbReference type="PRINTS" id="PR00157">
    <property type="entry name" value="PLASTOCYANIN"/>
</dbReference>
<comment type="caution">
    <text evidence="11">The sequence shown here is derived from an EMBL/GenBank/DDBJ whole genome shotgun (WGS) entry which is preliminary data.</text>
</comment>
<evidence type="ECO:0000259" key="10">
    <source>
        <dbReference type="Pfam" id="PF00127"/>
    </source>
</evidence>
<comment type="cofactor">
    <cofactor evidence="8">
        <name>Cu(2+)</name>
        <dbReference type="ChEBI" id="CHEBI:29036"/>
    </cofactor>
    <text evidence="8">The crystal structure with reduced Cu(1+) has also been determined.</text>
</comment>
<dbReference type="PROSITE" id="PS00196">
    <property type="entry name" value="COPPER_BLUE"/>
    <property type="match status" value="1"/>
</dbReference>
<evidence type="ECO:0000313" key="12">
    <source>
        <dbReference type="Proteomes" id="UP000183940"/>
    </source>
</evidence>
<keyword evidence="12" id="KW-1185">Reference proteome</keyword>
<keyword evidence="3" id="KW-0813">Transport</keyword>
<organism evidence="11 12">
    <name type="scientific">Roseofilum reptotaenium AO1-A</name>
    <dbReference type="NCBI Taxonomy" id="1925591"/>
    <lineage>
        <taxon>Bacteria</taxon>
        <taxon>Bacillati</taxon>
        <taxon>Cyanobacteriota</taxon>
        <taxon>Cyanophyceae</taxon>
        <taxon>Desertifilales</taxon>
        <taxon>Desertifilaceae</taxon>
        <taxon>Roseofilum</taxon>
    </lineage>
</organism>
<sequence length="122" mass="12929">MKALARTLVCVAIAILLSVGINLAPAAAETIEVKMGADNGMLSFVPSNIEASPGDTITWINNKLGPHNAVVEGQPKLSQKQLLFKTGDSYTTEIPGDQALGSYTFYCEPHRGAGMQGKLIIK</sequence>
<keyword evidence="7" id="KW-0793">Thylakoid</keyword>